<feature type="region of interest" description="Disordered" evidence="1">
    <location>
        <begin position="508"/>
        <end position="574"/>
    </location>
</feature>
<dbReference type="RefSeq" id="XP_016761449.1">
    <property type="nucleotide sequence ID" value="XM_016907629.1"/>
</dbReference>
<evidence type="ECO:0000256" key="1">
    <source>
        <dbReference type="SAM" id="MobiDB-lite"/>
    </source>
</evidence>
<feature type="region of interest" description="Disordered" evidence="1">
    <location>
        <begin position="257"/>
        <end position="295"/>
    </location>
</feature>
<dbReference type="AlphaFoldDB" id="M3CHR5"/>
<sequence length="574" mass="63197">MLMQIGHLNDERAPYAARGDNIDSQVHYLSMGGTYLHVGTGNESPESPGKLESCFPPTNIGDSFHLAQIPSIIPSRFHHRHFPACDSRSPTNELRKHAYACTRIIMDSGLQTDCFGATPATPAAAGTLAGASHHPARRSAYMHVRSTRALTTNAELRRNKPFVDTDPGRDARPLSSELGLRDRSAGTRLCTITEQQSIPTLKTIPSTRTFQRRLASPEPQLRRERSAAPAVQRRRRLSADDILAKVFLRSSSADLPDIPRRAEPLYDPPHRRHTPPGFPRWPGENETSARSDGLRRPISNWPLLMQWLRAHTRICAPQDWQQQHLLREIAWNRSRPSGERHWRPPRSAHSTHRFADLSSHPFASAPPGHVALTQSQRSLRYASENHVPVTPTRAQARLAQRSAPLPSNLYSSSSSGRSLRTLALHGTVQQGNEIPAQSTPKLCKHQLSKLKNTQAISSPVLLAHHGQSVSSLDGSLDGTSPEIALHEISPIAIRDHAALHVPSTVSDSRPVLRLQSDSDEPPSPTTRVLGSSPNEADDATFDVHPDHPMPGITHATTFSTDVSCDTMTDPQGRA</sequence>
<dbReference type="GeneID" id="27904766"/>
<feature type="compositionally biased region" description="Polar residues" evidence="1">
    <location>
        <begin position="554"/>
        <end position="574"/>
    </location>
</feature>
<dbReference type="Proteomes" id="UP000016931">
    <property type="component" value="Unassembled WGS sequence"/>
</dbReference>
<evidence type="ECO:0000313" key="3">
    <source>
        <dbReference type="Proteomes" id="UP000016931"/>
    </source>
</evidence>
<reference evidence="2 3" key="1">
    <citation type="journal article" date="2012" name="PLoS Pathog.">
        <title>Diverse lifestyles and strategies of plant pathogenesis encoded in the genomes of eighteen Dothideomycetes fungi.</title>
        <authorList>
            <person name="Ohm R.A."/>
            <person name="Feau N."/>
            <person name="Henrissat B."/>
            <person name="Schoch C.L."/>
            <person name="Horwitz B.A."/>
            <person name="Barry K.W."/>
            <person name="Condon B.J."/>
            <person name="Copeland A.C."/>
            <person name="Dhillon B."/>
            <person name="Glaser F."/>
            <person name="Hesse C.N."/>
            <person name="Kosti I."/>
            <person name="LaButti K."/>
            <person name="Lindquist E.A."/>
            <person name="Lucas S."/>
            <person name="Salamov A.A."/>
            <person name="Bradshaw R.E."/>
            <person name="Ciuffetti L."/>
            <person name="Hamelin R.C."/>
            <person name="Kema G.H.J."/>
            <person name="Lawrence C."/>
            <person name="Scott J.A."/>
            <person name="Spatafora J.W."/>
            <person name="Turgeon B.G."/>
            <person name="de Wit P.J.G.M."/>
            <person name="Zhong S."/>
            <person name="Goodwin S.B."/>
            <person name="Grigoriev I.V."/>
        </authorList>
    </citation>
    <scope>NUCLEOTIDE SEQUENCE [LARGE SCALE GENOMIC DNA]</scope>
    <source>
        <strain evidence="2 3">SO2202</strain>
    </source>
</reference>
<gene>
    <name evidence="2" type="ORF">SEPMUDRAFT_155663</name>
</gene>
<proteinExistence type="predicted"/>
<evidence type="ECO:0000313" key="2">
    <source>
        <dbReference type="EMBL" id="EMF13328.1"/>
    </source>
</evidence>
<feature type="compositionally biased region" description="Polar residues" evidence="1">
    <location>
        <begin position="525"/>
        <end position="534"/>
    </location>
</feature>
<protein>
    <submittedName>
        <fullName evidence="2">Uncharacterized protein</fullName>
    </submittedName>
</protein>
<keyword evidence="3" id="KW-1185">Reference proteome</keyword>
<dbReference type="OrthoDB" id="3907968at2759"/>
<organism evidence="2 3">
    <name type="scientific">Sphaerulina musiva (strain SO2202)</name>
    <name type="common">Poplar stem canker fungus</name>
    <name type="synonym">Septoria musiva</name>
    <dbReference type="NCBI Taxonomy" id="692275"/>
    <lineage>
        <taxon>Eukaryota</taxon>
        <taxon>Fungi</taxon>
        <taxon>Dikarya</taxon>
        <taxon>Ascomycota</taxon>
        <taxon>Pezizomycotina</taxon>
        <taxon>Dothideomycetes</taxon>
        <taxon>Dothideomycetidae</taxon>
        <taxon>Mycosphaerellales</taxon>
        <taxon>Mycosphaerellaceae</taxon>
        <taxon>Sphaerulina</taxon>
    </lineage>
</organism>
<name>M3CHR5_SPHMS</name>
<dbReference type="HOGENOM" id="CLU_474995_0_0_1"/>
<accession>M3CHR5</accession>
<dbReference type="EMBL" id="KB456263">
    <property type="protein sequence ID" value="EMF13328.1"/>
    <property type="molecule type" value="Genomic_DNA"/>
</dbReference>
<feature type="region of interest" description="Disordered" evidence="1">
    <location>
        <begin position="212"/>
        <end position="233"/>
    </location>
</feature>
<dbReference type="eggNOG" id="ENOG502R0SY">
    <property type="taxonomic scope" value="Eukaryota"/>
</dbReference>